<name>A0ACB8EEH3_9SAUR</name>
<dbReference type="Proteomes" id="UP000827872">
    <property type="component" value="Linkage Group LG16"/>
</dbReference>
<accession>A0ACB8EEH3</accession>
<evidence type="ECO:0000313" key="2">
    <source>
        <dbReference type="Proteomes" id="UP000827872"/>
    </source>
</evidence>
<keyword evidence="1" id="KW-0482">Metalloprotease</keyword>
<evidence type="ECO:0000313" key="1">
    <source>
        <dbReference type="EMBL" id="KAH7990748.1"/>
    </source>
</evidence>
<sequence>MLLTRATKCHDVKASEKNGFSGSAADSFHTQICGHWVWLTDLVHIAAHEIGHALGLMHSLDPNALMHLNATLTGKNVISQDEMWGIFRLYGCKDRIFLCPSWTRKGFCKKRTKLMKKHCPQSCDFCLAVPTPPPPRMKTRTVPEGRNVTLRCGQKIIHKKGKVYWYKDKELLEYSYPGYLSLNDDHMSIIANAINEGTYTCIVKKKSKILTTYSWRVRVKQ</sequence>
<gene>
    <name evidence="1" type="primary">MMP23A</name>
    <name evidence="1" type="ORF">K3G42_011053</name>
</gene>
<comment type="caution">
    <text evidence="1">The sequence shown here is derived from an EMBL/GenBank/DDBJ whole genome shotgun (WGS) entry which is preliminary data.</text>
</comment>
<organism evidence="1 2">
    <name type="scientific">Sphaerodactylus townsendi</name>
    <dbReference type="NCBI Taxonomy" id="933632"/>
    <lineage>
        <taxon>Eukaryota</taxon>
        <taxon>Metazoa</taxon>
        <taxon>Chordata</taxon>
        <taxon>Craniata</taxon>
        <taxon>Vertebrata</taxon>
        <taxon>Euteleostomi</taxon>
        <taxon>Lepidosauria</taxon>
        <taxon>Squamata</taxon>
        <taxon>Bifurcata</taxon>
        <taxon>Gekkota</taxon>
        <taxon>Sphaerodactylidae</taxon>
        <taxon>Sphaerodactylus</taxon>
    </lineage>
</organism>
<reference evidence="1" key="1">
    <citation type="submission" date="2021-08" db="EMBL/GenBank/DDBJ databases">
        <title>The first chromosome-level gecko genome reveals the dynamic sex chromosomes of Neotropical dwarf geckos (Sphaerodactylidae: Sphaerodactylus).</title>
        <authorList>
            <person name="Pinto B.J."/>
            <person name="Keating S.E."/>
            <person name="Gamble T."/>
        </authorList>
    </citation>
    <scope>NUCLEOTIDE SEQUENCE</scope>
    <source>
        <strain evidence="1">TG3544</strain>
    </source>
</reference>
<proteinExistence type="predicted"/>
<protein>
    <submittedName>
        <fullName evidence="1">Matrix metalloproteinase-23</fullName>
    </submittedName>
</protein>
<keyword evidence="2" id="KW-1185">Reference proteome</keyword>
<keyword evidence="1" id="KW-0378">Hydrolase</keyword>
<keyword evidence="1" id="KW-0645">Protease</keyword>
<dbReference type="EMBL" id="CM037629">
    <property type="protein sequence ID" value="KAH7990748.1"/>
    <property type="molecule type" value="Genomic_DNA"/>
</dbReference>